<evidence type="ECO:0000313" key="3">
    <source>
        <dbReference type="Proteomes" id="UP001497482"/>
    </source>
</evidence>
<sequence>MHEALSVARYRVSLILSPPALHVPLNKQAPPERRLVISPTPGARRGRGGRDQGARAPRNHCGETVKDGGATRPQPGFKMEDQELFP</sequence>
<dbReference type="Proteomes" id="UP001497482">
    <property type="component" value="Chromosome 13"/>
</dbReference>
<accession>A0AAV2JSK5</accession>
<organism evidence="2 3">
    <name type="scientific">Knipowitschia caucasica</name>
    <name type="common">Caucasian dwarf goby</name>
    <name type="synonym">Pomatoschistus caucasicus</name>
    <dbReference type="NCBI Taxonomy" id="637954"/>
    <lineage>
        <taxon>Eukaryota</taxon>
        <taxon>Metazoa</taxon>
        <taxon>Chordata</taxon>
        <taxon>Craniata</taxon>
        <taxon>Vertebrata</taxon>
        <taxon>Euteleostomi</taxon>
        <taxon>Actinopterygii</taxon>
        <taxon>Neopterygii</taxon>
        <taxon>Teleostei</taxon>
        <taxon>Neoteleostei</taxon>
        <taxon>Acanthomorphata</taxon>
        <taxon>Gobiaria</taxon>
        <taxon>Gobiiformes</taxon>
        <taxon>Gobioidei</taxon>
        <taxon>Gobiidae</taxon>
        <taxon>Gobiinae</taxon>
        <taxon>Knipowitschia</taxon>
    </lineage>
</organism>
<dbReference type="AlphaFoldDB" id="A0AAV2JSK5"/>
<gene>
    <name evidence="2" type="ORF">KC01_LOCUS9806</name>
</gene>
<name>A0AAV2JSK5_KNICA</name>
<reference evidence="2 3" key="1">
    <citation type="submission" date="2024-04" db="EMBL/GenBank/DDBJ databases">
        <authorList>
            <person name="Waldvogel A.-M."/>
            <person name="Schoenle A."/>
        </authorList>
    </citation>
    <scope>NUCLEOTIDE SEQUENCE [LARGE SCALE GENOMIC DNA]</scope>
</reference>
<keyword evidence="3" id="KW-1185">Reference proteome</keyword>
<evidence type="ECO:0000313" key="2">
    <source>
        <dbReference type="EMBL" id="CAL1578685.1"/>
    </source>
</evidence>
<proteinExistence type="predicted"/>
<feature type="region of interest" description="Disordered" evidence="1">
    <location>
        <begin position="25"/>
        <end position="86"/>
    </location>
</feature>
<protein>
    <submittedName>
        <fullName evidence="2">Uncharacterized protein</fullName>
    </submittedName>
</protein>
<dbReference type="EMBL" id="OZ035835">
    <property type="protein sequence ID" value="CAL1578685.1"/>
    <property type="molecule type" value="Genomic_DNA"/>
</dbReference>
<evidence type="ECO:0000256" key="1">
    <source>
        <dbReference type="SAM" id="MobiDB-lite"/>
    </source>
</evidence>